<protein>
    <submittedName>
        <fullName evidence="2">Uncharacterized protein</fullName>
    </submittedName>
</protein>
<evidence type="ECO:0000256" key="1">
    <source>
        <dbReference type="SAM" id="MobiDB-lite"/>
    </source>
</evidence>
<evidence type="ECO:0000313" key="2">
    <source>
        <dbReference type="EMBL" id="GMT29512.1"/>
    </source>
</evidence>
<organism evidence="2 3">
    <name type="scientific">Pristionchus fissidentatus</name>
    <dbReference type="NCBI Taxonomy" id="1538716"/>
    <lineage>
        <taxon>Eukaryota</taxon>
        <taxon>Metazoa</taxon>
        <taxon>Ecdysozoa</taxon>
        <taxon>Nematoda</taxon>
        <taxon>Chromadorea</taxon>
        <taxon>Rhabditida</taxon>
        <taxon>Rhabditina</taxon>
        <taxon>Diplogasteromorpha</taxon>
        <taxon>Diplogasteroidea</taxon>
        <taxon>Neodiplogasteridae</taxon>
        <taxon>Pristionchus</taxon>
    </lineage>
</organism>
<feature type="compositionally biased region" description="Basic and acidic residues" evidence="1">
    <location>
        <begin position="65"/>
        <end position="78"/>
    </location>
</feature>
<feature type="non-terminal residue" evidence="2">
    <location>
        <position position="78"/>
    </location>
</feature>
<gene>
    <name evidence="2" type="ORF">PFISCL1PPCAC_20809</name>
</gene>
<evidence type="ECO:0000313" key="3">
    <source>
        <dbReference type="Proteomes" id="UP001432322"/>
    </source>
</evidence>
<accession>A0AAV5WCC9</accession>
<comment type="caution">
    <text evidence="2">The sequence shown here is derived from an EMBL/GenBank/DDBJ whole genome shotgun (WGS) entry which is preliminary data.</text>
</comment>
<keyword evidence="3" id="KW-1185">Reference proteome</keyword>
<dbReference type="Proteomes" id="UP001432322">
    <property type="component" value="Unassembled WGS sequence"/>
</dbReference>
<sequence>SRHSRYEYCIDRSRSVTVCHLHGSQLADVNSRSNCIGGVRGAHQAHLSLRPSNRKRGETSGNHGGEVHPYMERNSKRD</sequence>
<name>A0AAV5WCC9_9BILA</name>
<proteinExistence type="predicted"/>
<dbReference type="EMBL" id="BTSY01000005">
    <property type="protein sequence ID" value="GMT29512.1"/>
    <property type="molecule type" value="Genomic_DNA"/>
</dbReference>
<reference evidence="2" key="1">
    <citation type="submission" date="2023-10" db="EMBL/GenBank/DDBJ databases">
        <title>Genome assembly of Pristionchus species.</title>
        <authorList>
            <person name="Yoshida K."/>
            <person name="Sommer R.J."/>
        </authorList>
    </citation>
    <scope>NUCLEOTIDE SEQUENCE</scope>
    <source>
        <strain evidence="2">RS5133</strain>
    </source>
</reference>
<dbReference type="AlphaFoldDB" id="A0AAV5WCC9"/>
<feature type="region of interest" description="Disordered" evidence="1">
    <location>
        <begin position="46"/>
        <end position="78"/>
    </location>
</feature>
<feature type="non-terminal residue" evidence="2">
    <location>
        <position position="1"/>
    </location>
</feature>